<dbReference type="Gene3D" id="1.20.120.1630">
    <property type="match status" value="1"/>
</dbReference>
<dbReference type="STRING" id="296218.AWN68_09645"/>
<dbReference type="PROSITE" id="PS50244">
    <property type="entry name" value="S5A_REDUCTASE"/>
    <property type="match status" value="1"/>
</dbReference>
<keyword evidence="1" id="KW-0812">Transmembrane</keyword>
<dbReference type="EMBL" id="LRDB01000050">
    <property type="protein sequence ID" value="KYG72952.1"/>
    <property type="molecule type" value="Genomic_DNA"/>
</dbReference>
<dbReference type="Pfam" id="PF06966">
    <property type="entry name" value="DUF1295"/>
    <property type="match status" value="1"/>
</dbReference>
<reference evidence="2 3" key="1">
    <citation type="submission" date="2016-01" db="EMBL/GenBank/DDBJ databases">
        <title>Genome sequencing of Roseivirga echinicomitans KMM 6058.</title>
        <authorList>
            <person name="Selvaratnam C."/>
            <person name="Thevarajoo S."/>
            <person name="Goh K.M."/>
            <person name="Ee R."/>
            <person name="Chan K.-G."/>
            <person name="Chong C.S."/>
        </authorList>
    </citation>
    <scope>NUCLEOTIDE SEQUENCE [LARGE SCALE GENOMIC DNA]</scope>
    <source>
        <strain evidence="2 3">KMM 6058</strain>
    </source>
</reference>
<organism evidence="2 3">
    <name type="scientific">Roseivirga echinicomitans</name>
    <dbReference type="NCBI Taxonomy" id="296218"/>
    <lineage>
        <taxon>Bacteria</taxon>
        <taxon>Pseudomonadati</taxon>
        <taxon>Bacteroidota</taxon>
        <taxon>Cytophagia</taxon>
        <taxon>Cytophagales</taxon>
        <taxon>Roseivirgaceae</taxon>
        <taxon>Roseivirga</taxon>
    </lineage>
</organism>
<keyword evidence="1" id="KW-1133">Transmembrane helix</keyword>
<accession>A0A150X2Y8</accession>
<name>A0A150X2Y8_9BACT</name>
<proteinExistence type="predicted"/>
<keyword evidence="1" id="KW-0472">Membrane</keyword>
<evidence type="ECO:0000313" key="2">
    <source>
        <dbReference type="EMBL" id="KYG72952.1"/>
    </source>
</evidence>
<evidence type="ECO:0000313" key="3">
    <source>
        <dbReference type="Proteomes" id="UP000075615"/>
    </source>
</evidence>
<feature type="transmembrane region" description="Helical" evidence="1">
    <location>
        <begin position="9"/>
        <end position="26"/>
    </location>
</feature>
<keyword evidence="3" id="KW-1185">Reference proteome</keyword>
<dbReference type="PANTHER" id="PTHR32251:SF17">
    <property type="entry name" value="STEROID 5-ALPHA REDUCTASE C-TERMINAL DOMAIN-CONTAINING PROTEIN"/>
    <property type="match status" value="1"/>
</dbReference>
<gene>
    <name evidence="2" type="ORF">AWN68_09645</name>
</gene>
<sequence>MEGRVGKDFLLAFIFASVLVAGRYFVGDKLSRYFGGLLWRSDKLGYLHRHSILVDRFFFQAVADYQLKQFKKKRNSKDEILQTGLWKYSRHPNYFGEIVMWWSLAVMVLPINYGGLAFISPVFITFLLLKVSGVPMLEKRYEGNEAFDVYKTKTPVVFPRFL</sequence>
<evidence type="ECO:0000256" key="1">
    <source>
        <dbReference type="SAM" id="Phobius"/>
    </source>
</evidence>
<protein>
    <submittedName>
        <fullName evidence="2">Uncharacterized protein</fullName>
    </submittedName>
</protein>
<dbReference type="AlphaFoldDB" id="A0A150X2Y8"/>
<dbReference type="PANTHER" id="PTHR32251">
    <property type="entry name" value="3-OXO-5-ALPHA-STEROID 4-DEHYDROGENASE"/>
    <property type="match status" value="1"/>
</dbReference>
<feature type="transmembrane region" description="Helical" evidence="1">
    <location>
        <begin position="99"/>
        <end position="129"/>
    </location>
</feature>
<comment type="caution">
    <text evidence="2">The sequence shown here is derived from an EMBL/GenBank/DDBJ whole genome shotgun (WGS) entry which is preliminary data.</text>
</comment>
<dbReference type="Proteomes" id="UP000075615">
    <property type="component" value="Unassembled WGS sequence"/>
</dbReference>
<dbReference type="InterPro" id="IPR010721">
    <property type="entry name" value="UstE-like"/>
</dbReference>
<dbReference type="GO" id="GO:0016020">
    <property type="term" value="C:membrane"/>
    <property type="evidence" value="ECO:0007669"/>
    <property type="project" value="TreeGrafter"/>
</dbReference>